<dbReference type="PROSITE" id="PS50835">
    <property type="entry name" value="IG_LIKE"/>
    <property type="match status" value="2"/>
</dbReference>
<evidence type="ECO:0000256" key="2">
    <source>
        <dbReference type="ARBA" id="ARBA00013064"/>
    </source>
</evidence>
<dbReference type="InterPro" id="IPR001304">
    <property type="entry name" value="C-type_lectin-like"/>
</dbReference>
<feature type="domain" description="Tyrosine specific protein phosphatases" evidence="9">
    <location>
        <begin position="1378"/>
        <end position="1451"/>
    </location>
</feature>
<dbReference type="CDD" id="cd12087">
    <property type="entry name" value="TM_EGFR-like"/>
    <property type="match status" value="1"/>
</dbReference>
<protein>
    <recommendedName>
        <fullName evidence="2">protein-tyrosine-phosphatase</fullName>
        <ecNumber evidence="2">3.1.3.48</ecNumber>
    </recommendedName>
</protein>
<dbReference type="InterPro" id="IPR003599">
    <property type="entry name" value="Ig_sub"/>
</dbReference>
<dbReference type="Gene3D" id="3.10.100.10">
    <property type="entry name" value="Mannose-Binding Protein A, subunit A"/>
    <property type="match status" value="1"/>
</dbReference>
<dbReference type="SMART" id="SM00194">
    <property type="entry name" value="PTPc"/>
    <property type="match status" value="2"/>
</dbReference>
<dbReference type="CDD" id="cd00096">
    <property type="entry name" value="Ig"/>
    <property type="match status" value="1"/>
</dbReference>
<keyword evidence="6" id="KW-0472">Membrane</keyword>
<feature type="domain" description="Tyrosine-protein phosphatase" evidence="8">
    <location>
        <begin position="1205"/>
        <end position="1460"/>
    </location>
</feature>
<dbReference type="InterPro" id="IPR050348">
    <property type="entry name" value="Protein-Tyr_Phosphatase"/>
</dbReference>
<dbReference type="SUPFAM" id="SSF56436">
    <property type="entry name" value="C-type lectin-like"/>
    <property type="match status" value="1"/>
</dbReference>
<evidence type="ECO:0000313" key="11">
    <source>
        <dbReference type="EMBL" id="CAB3265290.1"/>
    </source>
</evidence>
<dbReference type="PROSITE" id="PS50055">
    <property type="entry name" value="TYR_PHOSPHATASE_PTP"/>
    <property type="match status" value="2"/>
</dbReference>
<evidence type="ECO:0000259" key="7">
    <source>
        <dbReference type="PROSITE" id="PS50041"/>
    </source>
</evidence>
<dbReference type="InterPro" id="IPR000242">
    <property type="entry name" value="PTP_cat"/>
</dbReference>
<feature type="domain" description="Tyrosine specific protein phosphatases" evidence="9">
    <location>
        <begin position="1102"/>
        <end position="1173"/>
    </location>
</feature>
<dbReference type="FunFam" id="3.90.190.10:FF:000062">
    <property type="entry name" value="Receptor-type tyrosine-protein phosphatase kappa"/>
    <property type="match status" value="1"/>
</dbReference>
<comment type="similarity">
    <text evidence="1">Belongs to the protein-tyrosine phosphatase family.</text>
</comment>
<dbReference type="SMART" id="SM00408">
    <property type="entry name" value="IGc2"/>
    <property type="match status" value="1"/>
</dbReference>
<dbReference type="CDD" id="cd00037">
    <property type="entry name" value="CLECT"/>
    <property type="match status" value="1"/>
</dbReference>
<dbReference type="InterPro" id="IPR016186">
    <property type="entry name" value="C-type_lectin-like/link_sf"/>
</dbReference>
<evidence type="ECO:0000256" key="1">
    <source>
        <dbReference type="ARBA" id="ARBA00009580"/>
    </source>
</evidence>
<dbReference type="PROSITE" id="PS50056">
    <property type="entry name" value="TYR_PHOSPHATASE_2"/>
    <property type="match status" value="2"/>
</dbReference>
<sequence>MSAWGDHQNLLGKWLDFPCSLKLKFYICQKELIVKDFTDVVAEKFTQVFFSGKAWFVGTMRATVLHANKNTSKNNLGSSSGTHKSFNYSIAVQSIFDAGNYSLVLSGKLSSSSSTVSQTVEYTVYVPANISLTSSNITVGKNRSNAFIDCVSFGYSTPSAMWYKDATSLPQVSSSPVFQSVTTSRYSVVSRLSLSNATRADSGMYVCKAKNFVGSNSTAVRKAEAKAHVFVEYAPIFNSSVPQNRENVPFAKQLNLSCTFHGAPLPTIHWSVNGIKVEAGNPGLPIYKLMNYQGYRTTSTIVIYNSVILGPKANLSCHSKNVYGTTDPIYFTLDLDYFDARYYWFAPVKKKFTNARSVCQKYDGDLAIITDNKTQQFIQNKGAFYANHSGWMTITKSAFVGAERKNGTLVWFNDTPLDETFTQWSIGQPKNHPCVVLSNKDSDNPRFSWRTGHCTNKRYFVCQFKAQPVTFLPSQPVSCSANQLSVRWKDMTVFTGKITFNLHAITNVLGGIQTVYNKTETINSTDNHEYQILLGNLKTQDYRIQVVLFPQIWNFPVPMETVLSTRIAVADQARNLSLTLNVQTCVIIWMWPTNINKIEITGYKLNITKKLSLFASNFSSLATWQEQQFFNVSMKNVTDLNHSHNVTMLPNQVLSITLQVMTCSSDGVPVFTHRNCVTSPKEPDFVPSIKRSNSALSVIVSPVNEINGPVSCYFVVGMDAESTNNSLQQILTWTELPSVLLGNIPYWHCAFAIPRFTGDPVTKIIGDKSVSTCDVKTDFNSNLMETHTCKNPTLTQNKLYKFMVITTTAVESAVAVKASPFVEISANVLNSSTLTGLVIGISIAVFLLITIVGLVIFFRRRKSIKQSDQRVNAIALDYRNQGLSEELQRNETLYENVSSDIGRPIALSKLLDRYNTYSRDAVTYNTQFKELKETQDKMSLDKSVATDTRNKERNRYKNILPYDFNRVKLKGGNPENNDYINASYINGYNGNVKFIAAQGPRPVTVQHFWQMIWEQNCKTIVMLTNVLEKTKQKCEKYWPEPNENLRFGKYAVKTDQEESYGSYIVRSISITRSDLSECRYVTHYHFAAWPDHGVPVCTTGLLRFHRVIKQSQSEDSSPILVHCSAGVGRTGTYIGLDILEQQMIADGRVDVFSTVLNMRRQRMDMVQNINQYILMHKLIVEIHTTGDTDLPCDIFAEHCSRQQTLKKEFEWLNLIPPLETSQSRACQHANRQSCRDDTVLPYNRSLVTLSGNAASLYENVFINASFVQDYEGANSMIVTQGPMSSNINQFWQMVCDHNAAAIVMLTSVDNDQSCGYWTENLNSRLQLNYINVTMTAKTDLGQDITRREFYVEEVEGSVSVTHLQCDVTKRGDESTVVERFLELVSQAHSLRQENRPIVVHCRDGAGRSGIFCALFNLLDRSRIENRIDVFRTVKDLRDARPFMVRSLADYLLLYKAAQTHVSARSIYANV</sequence>
<keyword evidence="3" id="KW-0378">Hydrolase</keyword>
<evidence type="ECO:0000256" key="5">
    <source>
        <dbReference type="ARBA" id="ARBA00051722"/>
    </source>
</evidence>
<evidence type="ECO:0000259" key="10">
    <source>
        <dbReference type="PROSITE" id="PS50835"/>
    </source>
</evidence>
<dbReference type="GO" id="GO:0004725">
    <property type="term" value="F:protein tyrosine phosphatase activity"/>
    <property type="evidence" value="ECO:0007669"/>
    <property type="project" value="UniProtKB-EC"/>
</dbReference>
<dbReference type="InterPro" id="IPR016130">
    <property type="entry name" value="Tyr_Pase_AS"/>
</dbReference>
<dbReference type="InterPro" id="IPR007110">
    <property type="entry name" value="Ig-like_dom"/>
</dbReference>
<feature type="domain" description="Ig-like" evidence="10">
    <location>
        <begin position="127"/>
        <end position="226"/>
    </location>
</feature>
<dbReference type="SUPFAM" id="SSF48726">
    <property type="entry name" value="Immunoglobulin"/>
    <property type="match status" value="2"/>
</dbReference>
<dbReference type="EMBL" id="LR789428">
    <property type="protein sequence ID" value="CAB3265290.1"/>
    <property type="molecule type" value="mRNA"/>
</dbReference>
<evidence type="ECO:0000259" key="8">
    <source>
        <dbReference type="PROSITE" id="PS50055"/>
    </source>
</evidence>
<feature type="transmembrane region" description="Helical" evidence="6">
    <location>
        <begin position="834"/>
        <end position="858"/>
    </location>
</feature>
<keyword evidence="4" id="KW-0904">Protein phosphatase</keyword>
<evidence type="ECO:0000256" key="3">
    <source>
        <dbReference type="ARBA" id="ARBA00022801"/>
    </source>
</evidence>
<dbReference type="InterPro" id="IPR029021">
    <property type="entry name" value="Prot-tyrosine_phosphatase-like"/>
</dbReference>
<proteinExistence type="evidence at transcript level"/>
<dbReference type="PRINTS" id="PR00700">
    <property type="entry name" value="PRTYPHPHTASE"/>
</dbReference>
<dbReference type="InterPro" id="IPR013783">
    <property type="entry name" value="Ig-like_fold"/>
</dbReference>
<dbReference type="EC" id="3.1.3.48" evidence="2"/>
<dbReference type="PROSITE" id="PS00383">
    <property type="entry name" value="TYR_PHOSPHATASE_1"/>
    <property type="match status" value="2"/>
</dbReference>
<dbReference type="PROSITE" id="PS50041">
    <property type="entry name" value="C_TYPE_LECTIN_2"/>
    <property type="match status" value="1"/>
</dbReference>
<keyword evidence="11" id="KW-0675">Receptor</keyword>
<dbReference type="InterPro" id="IPR000387">
    <property type="entry name" value="Tyr_Pase_dom"/>
</dbReference>
<dbReference type="PANTHER" id="PTHR19134:SF562">
    <property type="entry name" value="PROTEIN-TYROSINE-PHOSPHATASE"/>
    <property type="match status" value="1"/>
</dbReference>
<dbReference type="SUPFAM" id="SSF52799">
    <property type="entry name" value="(Phosphotyrosine protein) phosphatases II"/>
    <property type="match status" value="2"/>
</dbReference>
<dbReference type="Pfam" id="PF00102">
    <property type="entry name" value="Y_phosphatase"/>
    <property type="match status" value="2"/>
</dbReference>
<keyword evidence="6" id="KW-1133">Transmembrane helix</keyword>
<accession>A0A6F9DQH9</accession>
<dbReference type="Gene3D" id="2.60.40.10">
    <property type="entry name" value="Immunoglobulins"/>
    <property type="match status" value="2"/>
</dbReference>
<dbReference type="SMART" id="SM00409">
    <property type="entry name" value="IG"/>
    <property type="match status" value="1"/>
</dbReference>
<name>A0A6F9DQH9_9ASCI</name>
<dbReference type="SMART" id="SM00404">
    <property type="entry name" value="PTPc_motif"/>
    <property type="match status" value="2"/>
</dbReference>
<evidence type="ECO:0000259" key="9">
    <source>
        <dbReference type="PROSITE" id="PS50056"/>
    </source>
</evidence>
<feature type="domain" description="Ig-like" evidence="10">
    <location>
        <begin position="235"/>
        <end position="332"/>
    </location>
</feature>
<comment type="catalytic activity">
    <reaction evidence="5">
        <text>O-phospho-L-tyrosyl-[protein] + H2O = L-tyrosyl-[protein] + phosphate</text>
        <dbReference type="Rhea" id="RHEA:10684"/>
        <dbReference type="Rhea" id="RHEA-COMP:10136"/>
        <dbReference type="Rhea" id="RHEA-COMP:20101"/>
        <dbReference type="ChEBI" id="CHEBI:15377"/>
        <dbReference type="ChEBI" id="CHEBI:43474"/>
        <dbReference type="ChEBI" id="CHEBI:46858"/>
        <dbReference type="ChEBI" id="CHEBI:61978"/>
        <dbReference type="EC" id="3.1.3.48"/>
    </reaction>
</comment>
<gene>
    <name evidence="11" type="primary">Ptpre-002</name>
</gene>
<feature type="domain" description="Tyrosine-protein phosphatase" evidence="8">
    <location>
        <begin position="924"/>
        <end position="1182"/>
    </location>
</feature>
<dbReference type="SMART" id="SM00034">
    <property type="entry name" value="CLECT"/>
    <property type="match status" value="1"/>
</dbReference>
<dbReference type="PANTHER" id="PTHR19134">
    <property type="entry name" value="RECEPTOR-TYPE TYROSINE-PROTEIN PHOSPHATASE"/>
    <property type="match status" value="1"/>
</dbReference>
<organism evidence="11">
    <name type="scientific">Phallusia mammillata</name>
    <dbReference type="NCBI Taxonomy" id="59560"/>
    <lineage>
        <taxon>Eukaryota</taxon>
        <taxon>Metazoa</taxon>
        <taxon>Chordata</taxon>
        <taxon>Tunicata</taxon>
        <taxon>Ascidiacea</taxon>
        <taxon>Phlebobranchia</taxon>
        <taxon>Ascidiidae</taxon>
        <taxon>Phallusia</taxon>
    </lineage>
</organism>
<dbReference type="CDD" id="cd00047">
    <property type="entry name" value="PTPc"/>
    <property type="match status" value="2"/>
</dbReference>
<reference evidence="11" key="1">
    <citation type="submission" date="2020-04" db="EMBL/GenBank/DDBJ databases">
        <authorList>
            <person name="Neveu A P."/>
        </authorList>
    </citation>
    <scope>NUCLEOTIDE SEQUENCE</scope>
    <source>
        <tissue evidence="11">Whole embryo</tissue>
    </source>
</reference>
<keyword evidence="6" id="KW-0812">Transmembrane</keyword>
<dbReference type="InterPro" id="IPR016187">
    <property type="entry name" value="CTDL_fold"/>
</dbReference>
<feature type="domain" description="C-type lectin" evidence="7">
    <location>
        <begin position="338"/>
        <end position="463"/>
    </location>
</feature>
<dbReference type="Gene3D" id="3.90.190.10">
    <property type="entry name" value="Protein tyrosine phosphatase superfamily"/>
    <property type="match status" value="2"/>
</dbReference>
<evidence type="ECO:0000256" key="6">
    <source>
        <dbReference type="SAM" id="Phobius"/>
    </source>
</evidence>
<dbReference type="InterPro" id="IPR036179">
    <property type="entry name" value="Ig-like_dom_sf"/>
</dbReference>
<dbReference type="InterPro" id="IPR003595">
    <property type="entry name" value="Tyr_Pase_cat"/>
</dbReference>
<dbReference type="InterPro" id="IPR003598">
    <property type="entry name" value="Ig_sub2"/>
</dbReference>
<dbReference type="Pfam" id="PF13927">
    <property type="entry name" value="Ig_3"/>
    <property type="match status" value="1"/>
</dbReference>
<evidence type="ECO:0000256" key="4">
    <source>
        <dbReference type="ARBA" id="ARBA00022912"/>
    </source>
</evidence>
<dbReference type="Pfam" id="PF00059">
    <property type="entry name" value="Lectin_C"/>
    <property type="match status" value="1"/>
</dbReference>